<name>A0A7S1XA33_9CHLO</name>
<feature type="signal peptide" evidence="3">
    <location>
        <begin position="1"/>
        <end position="33"/>
    </location>
</feature>
<dbReference type="Gene3D" id="2.60.120.200">
    <property type="match status" value="1"/>
</dbReference>
<dbReference type="SMART" id="SM00560">
    <property type="entry name" value="LamGL"/>
    <property type="match status" value="1"/>
</dbReference>
<feature type="domain" description="LamG-like jellyroll fold" evidence="4">
    <location>
        <begin position="90"/>
        <end position="231"/>
    </location>
</feature>
<gene>
    <name evidence="5" type="ORF">TCHU04912_LOCUS20176</name>
</gene>
<dbReference type="InterPro" id="IPR013320">
    <property type="entry name" value="ConA-like_dom_sf"/>
</dbReference>
<evidence type="ECO:0000256" key="3">
    <source>
        <dbReference type="SAM" id="SignalP"/>
    </source>
</evidence>
<keyword evidence="2" id="KW-1015">Disulfide bond</keyword>
<dbReference type="AlphaFoldDB" id="A0A7S1XA33"/>
<evidence type="ECO:0000259" key="4">
    <source>
        <dbReference type="SMART" id="SM00560"/>
    </source>
</evidence>
<sequence length="409" mass="45414">MVARRGRGTGAAAFLLAFLSAVVLLGGLVPVLAAAYYEIESQSREQSVLETAHFAPEAYVNTDHAAVLGLEHVVKPYNAGRDMQINLSDKSFTVECWLKHDRGTDHSLPGYFLSQGETANVGPGGRLLMGFKPDNTFELSFYDGVSLVTPQSWTGDRGQWHHWAVTYDYDTEARVVYRDGVEVGRDTTTDRVVAATGLRLGYAHLTDINRDIFFTGAIDEFRVWETVLEVETLRMYASLTSAWITDYHPNLAYLIAYLDFNEGTGLSSEDSGPLGFNAELLCGSDGTPCGSGHSWWTEGVGSNSLSMSRRQKVHRICPTPTVAALDANNTDWTYPDNERNGIIKPLPACNTDLAHRHEVLCNMEFAFHLAYVKPAVPGLPRHFLCDGAKWMPVMNDNHVWNNFMMPGYY</sequence>
<dbReference type="InterPro" id="IPR006558">
    <property type="entry name" value="LamG-like"/>
</dbReference>
<keyword evidence="1 3" id="KW-0732">Signal</keyword>
<reference evidence="5" key="1">
    <citation type="submission" date="2021-01" db="EMBL/GenBank/DDBJ databases">
        <authorList>
            <person name="Corre E."/>
            <person name="Pelletier E."/>
            <person name="Niang G."/>
            <person name="Scheremetjew M."/>
            <person name="Finn R."/>
            <person name="Kale V."/>
            <person name="Holt S."/>
            <person name="Cochrane G."/>
            <person name="Meng A."/>
            <person name="Brown T."/>
            <person name="Cohen L."/>
        </authorList>
    </citation>
    <scope>NUCLEOTIDE SEQUENCE</scope>
    <source>
        <strain evidence="5">PLY429</strain>
    </source>
</reference>
<evidence type="ECO:0000256" key="2">
    <source>
        <dbReference type="ARBA" id="ARBA00023157"/>
    </source>
</evidence>
<evidence type="ECO:0000313" key="5">
    <source>
        <dbReference type="EMBL" id="CAD9220250.1"/>
    </source>
</evidence>
<proteinExistence type="predicted"/>
<dbReference type="SUPFAM" id="SSF49899">
    <property type="entry name" value="Concanavalin A-like lectins/glucanases"/>
    <property type="match status" value="1"/>
</dbReference>
<protein>
    <recommendedName>
        <fullName evidence="4">LamG-like jellyroll fold domain-containing protein</fullName>
    </recommendedName>
</protein>
<accession>A0A7S1XA33</accession>
<organism evidence="5">
    <name type="scientific">Tetraselmis chuii</name>
    <dbReference type="NCBI Taxonomy" id="63592"/>
    <lineage>
        <taxon>Eukaryota</taxon>
        <taxon>Viridiplantae</taxon>
        <taxon>Chlorophyta</taxon>
        <taxon>core chlorophytes</taxon>
        <taxon>Chlorodendrophyceae</taxon>
        <taxon>Chlorodendrales</taxon>
        <taxon>Chlorodendraceae</taxon>
        <taxon>Tetraselmis</taxon>
    </lineage>
</organism>
<dbReference type="Pfam" id="PF13385">
    <property type="entry name" value="Laminin_G_3"/>
    <property type="match status" value="1"/>
</dbReference>
<evidence type="ECO:0000256" key="1">
    <source>
        <dbReference type="ARBA" id="ARBA00022729"/>
    </source>
</evidence>
<feature type="chain" id="PRO_5030910639" description="LamG-like jellyroll fold domain-containing protein" evidence="3">
    <location>
        <begin position="34"/>
        <end position="409"/>
    </location>
</feature>
<dbReference type="EMBL" id="HBGG01039227">
    <property type="protein sequence ID" value="CAD9220250.1"/>
    <property type="molecule type" value="Transcribed_RNA"/>
</dbReference>